<feature type="transmembrane region" description="Helical" evidence="1">
    <location>
        <begin position="114"/>
        <end position="136"/>
    </location>
</feature>
<evidence type="ECO:0000313" key="2">
    <source>
        <dbReference type="EMBL" id="KAG2303701.1"/>
    </source>
</evidence>
<evidence type="ECO:0000313" key="3">
    <source>
        <dbReference type="Proteomes" id="UP000886595"/>
    </source>
</evidence>
<feature type="transmembrane region" description="Helical" evidence="1">
    <location>
        <begin position="15"/>
        <end position="33"/>
    </location>
</feature>
<comment type="caution">
    <text evidence="2">The sequence shown here is derived from an EMBL/GenBank/DDBJ whole genome shotgun (WGS) entry which is preliminary data.</text>
</comment>
<keyword evidence="1" id="KW-0472">Membrane</keyword>
<sequence>MLRSLEDEIWCHASSWLHGAFPYLVFLGFPVVVRQWREKSVSLYGGDYGEEDVVVLELLSLTSKIDIQRTTTGLEREFRQRLTTAMVRDDRFGPITFFLLSQPLSDLTICSHMLATSFMVPLGCGSVCGACVPTFLRFGFSFFTVALVVMLSVDVCLSMAALLRIESRVFPLVGLDFFLG</sequence>
<dbReference type="EMBL" id="JAAMPC010000007">
    <property type="protein sequence ID" value="KAG2303701.1"/>
    <property type="molecule type" value="Genomic_DNA"/>
</dbReference>
<keyword evidence="3" id="KW-1185">Reference proteome</keyword>
<name>A0A8X7SCB6_BRACI</name>
<proteinExistence type="predicted"/>
<organism evidence="2 3">
    <name type="scientific">Brassica carinata</name>
    <name type="common">Ethiopian mustard</name>
    <name type="synonym">Abyssinian cabbage</name>
    <dbReference type="NCBI Taxonomy" id="52824"/>
    <lineage>
        <taxon>Eukaryota</taxon>
        <taxon>Viridiplantae</taxon>
        <taxon>Streptophyta</taxon>
        <taxon>Embryophyta</taxon>
        <taxon>Tracheophyta</taxon>
        <taxon>Spermatophyta</taxon>
        <taxon>Magnoliopsida</taxon>
        <taxon>eudicotyledons</taxon>
        <taxon>Gunneridae</taxon>
        <taxon>Pentapetalae</taxon>
        <taxon>rosids</taxon>
        <taxon>malvids</taxon>
        <taxon>Brassicales</taxon>
        <taxon>Brassicaceae</taxon>
        <taxon>Brassiceae</taxon>
        <taxon>Brassica</taxon>
    </lineage>
</organism>
<accession>A0A8X7SCB6</accession>
<reference evidence="2 3" key="1">
    <citation type="submission" date="2020-02" db="EMBL/GenBank/DDBJ databases">
        <authorList>
            <person name="Ma Q."/>
            <person name="Huang Y."/>
            <person name="Song X."/>
            <person name="Pei D."/>
        </authorList>
    </citation>
    <scope>NUCLEOTIDE SEQUENCE [LARGE SCALE GENOMIC DNA]</scope>
    <source>
        <strain evidence="2">Sxm20200214</strain>
        <tissue evidence="2">Leaf</tissue>
    </source>
</reference>
<gene>
    <name evidence="2" type="ORF">Bca52824_032352</name>
</gene>
<evidence type="ECO:0000256" key="1">
    <source>
        <dbReference type="SAM" id="Phobius"/>
    </source>
</evidence>
<keyword evidence="1" id="KW-0812">Transmembrane</keyword>
<protein>
    <submittedName>
        <fullName evidence="2">Uncharacterized protein</fullName>
    </submittedName>
</protein>
<feature type="transmembrane region" description="Helical" evidence="1">
    <location>
        <begin position="142"/>
        <end position="163"/>
    </location>
</feature>
<dbReference type="Proteomes" id="UP000886595">
    <property type="component" value="Unassembled WGS sequence"/>
</dbReference>
<keyword evidence="1" id="KW-1133">Transmembrane helix</keyword>
<dbReference type="AlphaFoldDB" id="A0A8X7SCB6"/>